<reference evidence="1 2" key="1">
    <citation type="submission" date="2017-06" db="EMBL/GenBank/DDBJ databases">
        <authorList>
            <person name="Kim H.J."/>
            <person name="Triplett B.A."/>
        </authorList>
    </citation>
    <scope>NUCLEOTIDE SEQUENCE [LARGE SCALE GENOMIC DNA]</scope>
    <source>
        <strain evidence="1 2">DSM 13116</strain>
    </source>
</reference>
<accession>A0A239C9A1</accession>
<dbReference type="Proteomes" id="UP000198324">
    <property type="component" value="Unassembled WGS sequence"/>
</dbReference>
<protein>
    <submittedName>
        <fullName evidence="1">Uncharacterized protein</fullName>
    </submittedName>
</protein>
<keyword evidence="2" id="KW-1185">Reference proteome</keyword>
<name>A0A239C9A1_9BACT</name>
<dbReference type="RefSeq" id="WP_089275179.1">
    <property type="nucleotide sequence ID" value="NZ_FZOC01000007.1"/>
</dbReference>
<dbReference type="AlphaFoldDB" id="A0A239C9A1"/>
<proteinExistence type="predicted"/>
<evidence type="ECO:0000313" key="1">
    <source>
        <dbReference type="EMBL" id="SNS15943.1"/>
    </source>
</evidence>
<organism evidence="1 2">
    <name type="scientific">Humidesulfovibrio mexicanus</name>
    <dbReference type="NCBI Taxonomy" id="147047"/>
    <lineage>
        <taxon>Bacteria</taxon>
        <taxon>Pseudomonadati</taxon>
        <taxon>Thermodesulfobacteriota</taxon>
        <taxon>Desulfovibrionia</taxon>
        <taxon>Desulfovibrionales</taxon>
        <taxon>Desulfovibrionaceae</taxon>
        <taxon>Humidesulfovibrio</taxon>
    </lineage>
</organism>
<dbReference type="EMBL" id="FZOC01000007">
    <property type="protein sequence ID" value="SNS15943.1"/>
    <property type="molecule type" value="Genomic_DNA"/>
</dbReference>
<sequence length="106" mass="11081">MTALPATTLVSATRLQSRIGVCYACEAIFLLAPGQMFTEPLPCGHPLGLYLAESSILAALRDADFLEWAHRSGALDAALQALRAAGGSYNPWAQGPGRLRLPGGAS</sequence>
<evidence type="ECO:0000313" key="2">
    <source>
        <dbReference type="Proteomes" id="UP000198324"/>
    </source>
</evidence>
<gene>
    <name evidence="1" type="ORF">SAMN04488503_2987</name>
</gene>